<keyword evidence="3" id="KW-1185">Reference proteome</keyword>
<dbReference type="AlphaFoldDB" id="A0A255DXE9"/>
<sequence length="405" mass="43852">MSVTTLTKQSIRTLRTPCAKCGNEGPFYLATDQDGAEHLIVKNMVTKAADQGQVIGTQYLHTCIETFGGTENTTETGGTETVTETATENVDTRAATETVATGGTETGGSKDARDALWDILGRPQIDRAEVERIAREVVEGVVMPERTIVLTDTERREVDGVTHAQFGDVLTAIAAGCNVQLVGAPGVGKTHMCEQVAQATGREFYVIGFHLQSTASELRGYMSATGEFIPTAVYDWAVNPEGGILLTDELDRSHPGIQAALNSLLSNRFISLPNREIVRLTDKHVIIAATNTYGDGPTWEFPAAQKFSAEFKDRFIALTIEIDENIEMMAALAKGAPRDVTQRAVAYVQKVRKNVKREAITGVTITPRASQNMSALLAQGLDWDKAVAWTLQKGMDDATWSKVSA</sequence>
<dbReference type="SUPFAM" id="SSF52540">
    <property type="entry name" value="P-loop containing nucleoside triphosphate hydrolases"/>
    <property type="match status" value="1"/>
</dbReference>
<dbReference type="InterPro" id="IPR050764">
    <property type="entry name" value="CbbQ/NirQ/NorQ/GpvN"/>
</dbReference>
<dbReference type="GO" id="GO:0016887">
    <property type="term" value="F:ATP hydrolysis activity"/>
    <property type="evidence" value="ECO:0007669"/>
    <property type="project" value="InterPro"/>
</dbReference>
<dbReference type="InterPro" id="IPR011704">
    <property type="entry name" value="ATPase_dyneun-rel_AAA"/>
</dbReference>
<dbReference type="Pfam" id="PF07728">
    <property type="entry name" value="AAA_5"/>
    <property type="match status" value="1"/>
</dbReference>
<feature type="domain" description="AAA+ ATPase" evidence="1">
    <location>
        <begin position="175"/>
        <end position="321"/>
    </location>
</feature>
<evidence type="ECO:0000313" key="3">
    <source>
        <dbReference type="Proteomes" id="UP000216063"/>
    </source>
</evidence>
<dbReference type="EMBL" id="NOZR01000003">
    <property type="protein sequence ID" value="OYN81762.1"/>
    <property type="molecule type" value="Genomic_DNA"/>
</dbReference>
<evidence type="ECO:0000313" key="2">
    <source>
        <dbReference type="EMBL" id="OYN81762.1"/>
    </source>
</evidence>
<proteinExistence type="predicted"/>
<evidence type="ECO:0000259" key="1">
    <source>
        <dbReference type="SMART" id="SM00382"/>
    </source>
</evidence>
<dbReference type="OrthoDB" id="9768555at2"/>
<gene>
    <name evidence="2" type="ORF">CG716_05315</name>
</gene>
<reference evidence="2 3" key="1">
    <citation type="submission" date="2017-07" db="EMBL/GenBank/DDBJ databases">
        <title>The new phylogeny of genus Mycobacterium.</title>
        <authorList>
            <person name="Tortoli E."/>
            <person name="Trovato A."/>
            <person name="Cirillo D.M."/>
        </authorList>
    </citation>
    <scope>NUCLEOTIDE SEQUENCE [LARGE SCALE GENOMIC DNA]</scope>
    <source>
        <strain evidence="2 3">ATCC 33027</strain>
    </source>
</reference>
<dbReference type="InterPro" id="IPR027417">
    <property type="entry name" value="P-loop_NTPase"/>
</dbReference>
<dbReference type="PANTHER" id="PTHR42759">
    <property type="entry name" value="MOXR FAMILY PROTEIN"/>
    <property type="match status" value="1"/>
</dbReference>
<dbReference type="RefSeq" id="WP_094477143.1">
    <property type="nucleotide sequence ID" value="NZ_NOZR01000003.1"/>
</dbReference>
<dbReference type="Proteomes" id="UP000216063">
    <property type="component" value="Unassembled WGS sequence"/>
</dbReference>
<accession>A0A255DXE9</accession>
<organism evidence="2 3">
    <name type="scientific">Mycolicibacterium sphagni</name>
    <dbReference type="NCBI Taxonomy" id="1786"/>
    <lineage>
        <taxon>Bacteria</taxon>
        <taxon>Bacillati</taxon>
        <taxon>Actinomycetota</taxon>
        <taxon>Actinomycetes</taxon>
        <taxon>Mycobacteriales</taxon>
        <taxon>Mycobacteriaceae</taxon>
        <taxon>Mycolicibacterium</taxon>
    </lineage>
</organism>
<protein>
    <recommendedName>
        <fullName evidence="1">AAA+ ATPase domain-containing protein</fullName>
    </recommendedName>
</protein>
<name>A0A255DXE9_9MYCO</name>
<dbReference type="SMART" id="SM00382">
    <property type="entry name" value="AAA"/>
    <property type="match status" value="1"/>
</dbReference>
<dbReference type="Gene3D" id="3.40.50.300">
    <property type="entry name" value="P-loop containing nucleotide triphosphate hydrolases"/>
    <property type="match status" value="1"/>
</dbReference>
<dbReference type="GO" id="GO:0005524">
    <property type="term" value="F:ATP binding"/>
    <property type="evidence" value="ECO:0007669"/>
    <property type="project" value="InterPro"/>
</dbReference>
<dbReference type="CDD" id="cd00009">
    <property type="entry name" value="AAA"/>
    <property type="match status" value="1"/>
</dbReference>
<dbReference type="PANTHER" id="PTHR42759:SF1">
    <property type="entry name" value="MAGNESIUM-CHELATASE SUBUNIT CHLD"/>
    <property type="match status" value="1"/>
</dbReference>
<dbReference type="InterPro" id="IPR003593">
    <property type="entry name" value="AAA+_ATPase"/>
</dbReference>
<comment type="caution">
    <text evidence="2">The sequence shown here is derived from an EMBL/GenBank/DDBJ whole genome shotgun (WGS) entry which is preliminary data.</text>
</comment>